<evidence type="ECO:0000259" key="2">
    <source>
        <dbReference type="Pfam" id="PF25222"/>
    </source>
</evidence>
<evidence type="ECO:0000259" key="1">
    <source>
        <dbReference type="Pfam" id="PF13387"/>
    </source>
</evidence>
<organism evidence="4 5">
    <name type="scientific">Pseudoalteromonas luteoviolacea S4054</name>
    <dbReference type="NCBI Taxonomy" id="1129367"/>
    <lineage>
        <taxon>Bacteria</taxon>
        <taxon>Pseudomonadati</taxon>
        <taxon>Pseudomonadota</taxon>
        <taxon>Gammaproteobacteria</taxon>
        <taxon>Alteromonadales</taxon>
        <taxon>Pseudoalteromonadaceae</taxon>
        <taxon>Pseudoalteromonas</taxon>
    </lineage>
</organism>
<dbReference type="AlphaFoldDB" id="A0A0F6A529"/>
<dbReference type="Pfam" id="PF25222">
    <property type="entry name" value="DUF7840"/>
    <property type="match status" value="1"/>
</dbReference>
<feature type="domain" description="Lnb N-terminal periplasmic" evidence="1">
    <location>
        <begin position="102"/>
        <end position="248"/>
    </location>
</feature>
<dbReference type="PATRIC" id="fig|1129367.4.peg.4962"/>
<protein>
    <submittedName>
        <fullName evidence="4">Uncharacterized protein</fullName>
    </submittedName>
</protein>
<dbReference type="Pfam" id="PF13387">
    <property type="entry name" value="Lnb_N"/>
    <property type="match status" value="1"/>
</dbReference>
<evidence type="ECO:0000259" key="3">
    <source>
        <dbReference type="Pfam" id="PF25225"/>
    </source>
</evidence>
<dbReference type="RefSeq" id="WP_046358265.1">
    <property type="nucleotide sequence ID" value="NZ_AUXW01000191.1"/>
</dbReference>
<dbReference type="Pfam" id="PF25225">
    <property type="entry name" value="DUF7843"/>
    <property type="match status" value="1"/>
</dbReference>
<comment type="caution">
    <text evidence="4">The sequence shown here is derived from an EMBL/GenBank/DDBJ whole genome shotgun (WGS) entry which is preliminary data.</text>
</comment>
<dbReference type="EMBL" id="AUXW01000191">
    <property type="protein sequence ID" value="KKE81203.1"/>
    <property type="molecule type" value="Genomic_DNA"/>
</dbReference>
<feature type="domain" description="DUF7843" evidence="3">
    <location>
        <begin position="13"/>
        <end position="86"/>
    </location>
</feature>
<evidence type="ECO:0000313" key="4">
    <source>
        <dbReference type="EMBL" id="KKE81203.1"/>
    </source>
</evidence>
<dbReference type="InterPro" id="IPR057162">
    <property type="entry name" value="DUF7840"/>
</dbReference>
<evidence type="ECO:0000313" key="5">
    <source>
        <dbReference type="Proteomes" id="UP000033434"/>
    </source>
</evidence>
<sequence length="595" mass="67199">MNVYGTDKETLHHLSTDKQWLKLLTVYNGQTPKVTDEAFLLTAKSEFSSLKELNATLESFTKPVSGDINLHGQCKYPARYIFLKEKLDFKALDIEEVICPEYSQYTDVHKQHQLSLVFATGFLGNPASYYGHLLLNVNQKNKANLDKASINFGADIPANEGMLAYIINGIDGSYNSSFTTQPFFYHFNNYNETEHRDLWEYPIALAPEQSELVLAHLWELINVDFQYFFFNRNCAYFMARAIELVLDEDIIEDSKLWVGPQEVIQKLHLSSSQGQPVLGDVKYHPSRQTRLYQRFASLTDTEKETVRNIALAPDTLSLQTLAHLAPSAKYRIIDTLIDYYQFVRNKEDKQDSNNLYYKKAVVLRYQLPVAAASQSFHSNNTPALGRGISRSYIGFDSLGTVIGIRPSYYDALDASYGHIKHAELKMGEFEVIIDSGNVDLYSVTLLSIESIKQNYTSLPGDENSSWFLTVGAEQETLTCSSCLMPKVELGKGFSYTYLNSSLVLSGFATAGFKSDDLESDGFFAGAKLKGSWLMSDMFSAAATLNHTHYLDDTASTLLKIEQRTAIAQSADLRLSWSHDFENDSNKVSFNVGYYW</sequence>
<dbReference type="Proteomes" id="UP000033434">
    <property type="component" value="Unassembled WGS sequence"/>
</dbReference>
<accession>A0A0F6A529</accession>
<dbReference type="InterPro" id="IPR057165">
    <property type="entry name" value="DUF7843"/>
</dbReference>
<feature type="domain" description="DUF7840" evidence="2">
    <location>
        <begin position="401"/>
        <end position="595"/>
    </location>
</feature>
<gene>
    <name evidence="4" type="ORF">N479_23260</name>
</gene>
<proteinExistence type="predicted"/>
<dbReference type="InterPro" id="IPR025178">
    <property type="entry name" value="Lnb_N"/>
</dbReference>
<name>A0A0F6A529_9GAMM</name>
<reference evidence="4 5" key="1">
    <citation type="journal article" date="2015" name="BMC Genomics">
        <title>Genome mining reveals unlocked bioactive potential of marine Gram-negative bacteria.</title>
        <authorList>
            <person name="Machado H."/>
            <person name="Sonnenschein E.C."/>
            <person name="Melchiorsen J."/>
            <person name="Gram L."/>
        </authorList>
    </citation>
    <scope>NUCLEOTIDE SEQUENCE [LARGE SCALE GENOMIC DNA]</scope>
    <source>
        <strain evidence="4 5">S4054</strain>
    </source>
</reference>